<name>A0A0E9X6G6_ANGAN</name>
<dbReference type="AlphaFoldDB" id="A0A0E9X6G6"/>
<proteinExistence type="predicted"/>
<reference evidence="1" key="1">
    <citation type="submission" date="2014-11" db="EMBL/GenBank/DDBJ databases">
        <authorList>
            <person name="Amaro Gonzalez C."/>
        </authorList>
    </citation>
    <scope>NUCLEOTIDE SEQUENCE</scope>
</reference>
<dbReference type="EMBL" id="GBXM01011117">
    <property type="protein sequence ID" value="JAH97460.1"/>
    <property type="molecule type" value="Transcribed_RNA"/>
</dbReference>
<organism evidence="1">
    <name type="scientific">Anguilla anguilla</name>
    <name type="common">European freshwater eel</name>
    <name type="synonym">Muraena anguilla</name>
    <dbReference type="NCBI Taxonomy" id="7936"/>
    <lineage>
        <taxon>Eukaryota</taxon>
        <taxon>Metazoa</taxon>
        <taxon>Chordata</taxon>
        <taxon>Craniata</taxon>
        <taxon>Vertebrata</taxon>
        <taxon>Euteleostomi</taxon>
        <taxon>Actinopterygii</taxon>
        <taxon>Neopterygii</taxon>
        <taxon>Teleostei</taxon>
        <taxon>Anguilliformes</taxon>
        <taxon>Anguillidae</taxon>
        <taxon>Anguilla</taxon>
    </lineage>
</organism>
<sequence>MHLQIRLRIFFVEFEHPMIIQLHKSGKKIQNSITKIGLENHFFFKWSENILDHNNDTVLNTTKILPFHFTYSVHIYKAYIISE</sequence>
<evidence type="ECO:0000313" key="1">
    <source>
        <dbReference type="EMBL" id="JAH97460.1"/>
    </source>
</evidence>
<protein>
    <submittedName>
        <fullName evidence="1">Uncharacterized protein</fullName>
    </submittedName>
</protein>
<accession>A0A0E9X6G6</accession>
<reference evidence="1" key="2">
    <citation type="journal article" date="2015" name="Fish Shellfish Immunol.">
        <title>Early steps in the European eel (Anguilla anguilla)-Vibrio vulnificus interaction in the gills: Role of the RtxA13 toxin.</title>
        <authorList>
            <person name="Callol A."/>
            <person name="Pajuelo D."/>
            <person name="Ebbesson L."/>
            <person name="Teles M."/>
            <person name="MacKenzie S."/>
            <person name="Amaro C."/>
        </authorList>
    </citation>
    <scope>NUCLEOTIDE SEQUENCE</scope>
</reference>